<accession>A0A318KIX3</accession>
<dbReference type="InterPro" id="IPR014998">
    <property type="entry name" value="DUF1848"/>
</dbReference>
<sequence length="306" mass="35163">MILSVSQRCDIPAYFSDWFYQRIKEGFADVRAPFNPQLVHRVNLSRENVDLIVFMSKNPLPMMAKLDQLNGYNCCFQITITPYTHDIEKNVADKRLIIEAVRTLSRRYGRHAVIVRYDPILLNQRYTIDYHMKAFQRLCEQLSSTIDTIIFSFVDEYKNTRAHQAELKLLPISESQMLLLARGMAQIAESYGIRLQTCGEKIDLQHLNIQKGSCISSKLLADYGIHSAYPLAKTRGDGCDCLAYTDLGAYNCCAHGCSYCYANYDEAKVKMNLHQHDPMSTMLIGHLKPEDKLVDKRQKVKQTVLF</sequence>
<evidence type="ECO:0000313" key="2">
    <source>
        <dbReference type="Proteomes" id="UP000247612"/>
    </source>
</evidence>
<dbReference type="Pfam" id="PF08902">
    <property type="entry name" value="DUF1848"/>
    <property type="match status" value="1"/>
</dbReference>
<organism evidence="1 2">
    <name type="scientific">Dielma fastidiosa</name>
    <dbReference type="NCBI Taxonomy" id="1034346"/>
    <lineage>
        <taxon>Bacteria</taxon>
        <taxon>Bacillati</taxon>
        <taxon>Bacillota</taxon>
        <taxon>Erysipelotrichia</taxon>
        <taxon>Erysipelotrichales</taxon>
        <taxon>Erysipelotrichaceae</taxon>
        <taxon>Dielma</taxon>
    </lineage>
</organism>
<reference evidence="1 2" key="1">
    <citation type="submission" date="2018-05" db="EMBL/GenBank/DDBJ databases">
        <title>Genomic Encyclopedia of Type Strains, Phase IV (KMG-IV): sequencing the most valuable type-strain genomes for metagenomic binning, comparative biology and taxonomic classification.</title>
        <authorList>
            <person name="Goeker M."/>
        </authorList>
    </citation>
    <scope>NUCLEOTIDE SEQUENCE [LARGE SCALE GENOMIC DNA]</scope>
    <source>
        <strain evidence="1 2">JC118</strain>
    </source>
</reference>
<comment type="caution">
    <text evidence="1">The sequence shown here is derived from an EMBL/GenBank/DDBJ whole genome shotgun (WGS) entry which is preliminary data.</text>
</comment>
<proteinExistence type="predicted"/>
<evidence type="ECO:0000313" key="1">
    <source>
        <dbReference type="EMBL" id="PXX74571.1"/>
    </source>
</evidence>
<dbReference type="RefSeq" id="WP_022938860.1">
    <property type="nucleotide sequence ID" value="NZ_CABKRQ010000006.1"/>
</dbReference>
<protein>
    <submittedName>
        <fullName evidence="1">Uncharacterized protein DUF1848</fullName>
    </submittedName>
</protein>
<dbReference type="AlphaFoldDB" id="A0A318KIX3"/>
<dbReference type="STRING" id="1034346.GCA_000313565_02574"/>
<name>A0A318KIX3_9FIRM</name>
<keyword evidence="2" id="KW-1185">Reference proteome</keyword>
<dbReference type="Proteomes" id="UP000247612">
    <property type="component" value="Unassembled WGS sequence"/>
</dbReference>
<gene>
    <name evidence="1" type="ORF">DES51_12315</name>
</gene>
<dbReference type="OrthoDB" id="9771212at2"/>
<dbReference type="EMBL" id="QJKH01000023">
    <property type="protein sequence ID" value="PXX74571.1"/>
    <property type="molecule type" value="Genomic_DNA"/>
</dbReference>